<dbReference type="EMBL" id="JAFBDQ010000031">
    <property type="protein sequence ID" value="MBM7558176.1"/>
    <property type="molecule type" value="Genomic_DNA"/>
</dbReference>
<dbReference type="AlphaFoldDB" id="A0A938XXN8"/>
<reference evidence="2" key="1">
    <citation type="submission" date="2021-01" db="EMBL/GenBank/DDBJ databases">
        <title>Genomic Encyclopedia of Type Strains, Phase IV (KMG-IV): sequencing the most valuable type-strain genomes for metagenomic binning, comparative biology and taxonomic classification.</title>
        <authorList>
            <person name="Goeker M."/>
        </authorList>
    </citation>
    <scope>NUCLEOTIDE SEQUENCE</scope>
    <source>
        <strain evidence="2">DSM 23230</strain>
    </source>
</reference>
<dbReference type="InterPro" id="IPR011600">
    <property type="entry name" value="Pept_C14_caspase"/>
</dbReference>
<dbReference type="Proteomes" id="UP000774000">
    <property type="component" value="Unassembled WGS sequence"/>
</dbReference>
<sequence length="487" mass="57638">MNLAIVVGISRYDNLNELPACYNDAELIEEVLESSDRFDGILSLYDKQYLKSNDFKENIVKFIEEYKDKEVEELFLYYTGHGMYDGQEFYYLPSDYKKQKSKQTALENSELDTLLKSLRPNLTIKVVDACESGVQYIKGNKLTSKFDSYLEKTGDRFKSCYFMFSSYNNQNSWQNDNLSFFTKSFLNAIINYEGSDVRYKDIIDYISDEFETFDRQTPFFIGQADFTEKFLTKTEQVNEIVIPSDNHGVSEEETQGEIEEELTSLEELVKKDAEKYCTKEEVETIFNEIESVIKNFDYSKEMINLYNVDPSFNKTNSVFTDYNYNNIGRWLEDNKEQNYFAKPKYKEETYEDEERVKIDNPLLPASLASRYTTKTVTKTKQVVDGFKITEDVPYELVLIKTEPKFENIPWCICGITFIFSKTKINLFYFNSYYEEEGWDRRKLNKEFSWNFSTYKLKEKEEVINGIREILNEFQKYLINKIKKKIES</sequence>
<dbReference type="Pfam" id="PF00656">
    <property type="entry name" value="Peptidase_C14"/>
    <property type="match status" value="1"/>
</dbReference>
<gene>
    <name evidence="2" type="ORF">JOC47_003046</name>
</gene>
<organism evidence="2 3">
    <name type="scientific">Halanaerobacter jeridensis</name>
    <dbReference type="NCBI Taxonomy" id="706427"/>
    <lineage>
        <taxon>Bacteria</taxon>
        <taxon>Bacillati</taxon>
        <taxon>Bacillota</taxon>
        <taxon>Clostridia</taxon>
        <taxon>Halanaerobiales</taxon>
        <taxon>Halobacteroidaceae</taxon>
        <taxon>Halanaerobacter</taxon>
    </lineage>
</organism>
<evidence type="ECO:0000313" key="2">
    <source>
        <dbReference type="EMBL" id="MBM7558176.1"/>
    </source>
</evidence>
<dbReference type="GO" id="GO:0004197">
    <property type="term" value="F:cysteine-type endopeptidase activity"/>
    <property type="evidence" value="ECO:0007669"/>
    <property type="project" value="InterPro"/>
</dbReference>
<dbReference type="InterPro" id="IPR052039">
    <property type="entry name" value="Caspase-related_regulators"/>
</dbReference>
<name>A0A938XXN8_9FIRM</name>
<feature type="domain" description="Peptidase C14 caspase" evidence="1">
    <location>
        <begin position="2"/>
        <end position="218"/>
    </location>
</feature>
<accession>A0A938XXN8</accession>
<evidence type="ECO:0000313" key="3">
    <source>
        <dbReference type="Proteomes" id="UP000774000"/>
    </source>
</evidence>
<proteinExistence type="predicted"/>
<keyword evidence="3" id="KW-1185">Reference proteome</keyword>
<dbReference type="Gene3D" id="3.40.50.1460">
    <property type="match status" value="1"/>
</dbReference>
<comment type="caution">
    <text evidence="2">The sequence shown here is derived from an EMBL/GenBank/DDBJ whole genome shotgun (WGS) entry which is preliminary data.</text>
</comment>
<protein>
    <recommendedName>
        <fullName evidence="1">Peptidase C14 caspase domain-containing protein</fullName>
    </recommendedName>
</protein>
<dbReference type="InterPro" id="IPR029030">
    <property type="entry name" value="Caspase-like_dom_sf"/>
</dbReference>
<dbReference type="SUPFAM" id="SSF52129">
    <property type="entry name" value="Caspase-like"/>
    <property type="match status" value="1"/>
</dbReference>
<evidence type="ECO:0000259" key="1">
    <source>
        <dbReference type="Pfam" id="PF00656"/>
    </source>
</evidence>
<dbReference type="RefSeq" id="WP_204703209.1">
    <property type="nucleotide sequence ID" value="NZ_JAFBDQ010000031.1"/>
</dbReference>
<dbReference type="GO" id="GO:0006508">
    <property type="term" value="P:proteolysis"/>
    <property type="evidence" value="ECO:0007669"/>
    <property type="project" value="InterPro"/>
</dbReference>
<dbReference type="PANTHER" id="PTHR22576">
    <property type="entry name" value="MUCOSA ASSOCIATED LYMPHOID TISSUE LYMPHOMA TRANSLOCATION PROTEIN 1/PARACASPASE"/>
    <property type="match status" value="1"/>
</dbReference>
<dbReference type="PANTHER" id="PTHR22576:SF37">
    <property type="entry name" value="MUCOSA-ASSOCIATED LYMPHOID TISSUE LYMPHOMA TRANSLOCATION PROTEIN 1"/>
    <property type="match status" value="1"/>
</dbReference>